<feature type="region of interest" description="Disordered" evidence="1">
    <location>
        <begin position="109"/>
        <end position="174"/>
    </location>
</feature>
<comment type="caution">
    <text evidence="3">The sequence shown here is derived from an EMBL/GenBank/DDBJ whole genome shotgun (WGS) entry which is preliminary data.</text>
</comment>
<accession>A0AAQ4EWW3</accession>
<dbReference type="Gene3D" id="1.10.1380.10">
    <property type="entry name" value="Neutral endopeptidase , domain2"/>
    <property type="match status" value="1"/>
</dbReference>
<gene>
    <name evidence="3" type="ORF">V5799_019402</name>
</gene>
<evidence type="ECO:0000313" key="4">
    <source>
        <dbReference type="Proteomes" id="UP001321473"/>
    </source>
</evidence>
<dbReference type="AlphaFoldDB" id="A0AAQ4EWW3"/>
<dbReference type="Gene3D" id="3.40.390.10">
    <property type="entry name" value="Collagenase (Catalytic Domain)"/>
    <property type="match status" value="1"/>
</dbReference>
<sequence length="837" mass="90034">MATGPGRYAGSLRTSGGRRKRSGRADAEEVAPEGGLPDFTEQTSCSVLDSSGPDSGPWHHTVIVGTLTHSVAGGTEPPMGKTYSVGVSSDIANKTYTVAHDVGDSTYTLAKAPPAAPSSRETSSGTQDSTFVYTSETTNTYTVTSSPRRHPEPTERRHRSPRHRSRSGDRRHQWATGGPLLLTRRQLLCYPLAVSATLGALATILAVAPLQRAAAGREDGSVLRPPRFGGLLFEQRPIATSKRCSSAPCRRDAAYLNRQLSTREASPCGDFERYACLRWRPRSAGARSADQDEVLQLEQQAFLWLRSRKPLGPLLDKCMRDRQDGDEQLGSFLLPSASLDGFPYSGSRAGSVAIWRAAGRVLMHSGCAALLSVLVKADGSVALGLPDTLSDGSMDAAETAYRALANSVKGLSGAKVEGAVRFALRVERAAYYGASSTSAKIVASQLGELWAFVSQVRRGLPSGATVTILSPSYMRRLRDIVNRSPPDAVLNYLALRLHFRAAPLTPPGPLLEAYSRHTGRHERWRQCFGVVLDFAPTLALEAARSVTGASFVTEQAAELANAVRHEVLELMSETPLLSEATAHQEALRKARLQVFGPPWSQNPRAVRSFEESLPRLRAGQAALRSWAAIATHELESRLTRESWPAPWALKRTCVLDAASGRLALPPLLLNESTPGGIVGALQFSRAGARLATCLLQSLLALEPTALPSLPPTASAHVRRARSCLDAQKLGNNNAREVLSAWAGLRPALQIFKQREGNGLSLEGLPQLNGVQLFFVYWALDQCSAASGRSVSPNRNTVINAAVANEPAFHEAFLCTPQSPMNPLPHCDLWSAGGVVRA</sequence>
<dbReference type="PANTHER" id="PTHR11733">
    <property type="entry name" value="ZINC METALLOPROTEASE FAMILY M13 NEPRILYSIN-RELATED"/>
    <property type="match status" value="1"/>
</dbReference>
<feature type="compositionally biased region" description="Polar residues" evidence="1">
    <location>
        <begin position="119"/>
        <end position="128"/>
    </location>
</feature>
<reference evidence="3 4" key="1">
    <citation type="journal article" date="2023" name="Arcadia Sci">
        <title>De novo assembly of a long-read Amblyomma americanum tick genome.</title>
        <authorList>
            <person name="Chou S."/>
            <person name="Poskanzer K.E."/>
            <person name="Rollins M."/>
            <person name="Thuy-Boun P.S."/>
        </authorList>
    </citation>
    <scope>NUCLEOTIDE SEQUENCE [LARGE SCALE GENOMIC DNA]</scope>
    <source>
        <strain evidence="3">F_SG_1</strain>
        <tissue evidence="3">Salivary glands</tissue>
    </source>
</reference>
<dbReference type="SUPFAM" id="SSF55486">
    <property type="entry name" value="Metalloproteases ('zincins'), catalytic domain"/>
    <property type="match status" value="2"/>
</dbReference>
<name>A0AAQ4EWW3_AMBAM</name>
<keyword evidence="4" id="KW-1185">Reference proteome</keyword>
<dbReference type="PANTHER" id="PTHR11733:SF241">
    <property type="entry name" value="GH26575P-RELATED"/>
    <property type="match status" value="1"/>
</dbReference>
<dbReference type="InterPro" id="IPR000718">
    <property type="entry name" value="Peptidase_M13"/>
</dbReference>
<dbReference type="GO" id="GO:0004222">
    <property type="term" value="F:metalloendopeptidase activity"/>
    <property type="evidence" value="ECO:0007669"/>
    <property type="project" value="InterPro"/>
</dbReference>
<dbReference type="Pfam" id="PF01431">
    <property type="entry name" value="Peptidase_M13"/>
    <property type="match status" value="1"/>
</dbReference>
<dbReference type="GO" id="GO:0005886">
    <property type="term" value="C:plasma membrane"/>
    <property type="evidence" value="ECO:0007669"/>
    <property type="project" value="TreeGrafter"/>
</dbReference>
<dbReference type="PROSITE" id="PS51885">
    <property type="entry name" value="NEPRILYSIN"/>
    <property type="match status" value="1"/>
</dbReference>
<organism evidence="3 4">
    <name type="scientific">Amblyomma americanum</name>
    <name type="common">Lone star tick</name>
    <dbReference type="NCBI Taxonomy" id="6943"/>
    <lineage>
        <taxon>Eukaryota</taxon>
        <taxon>Metazoa</taxon>
        <taxon>Ecdysozoa</taxon>
        <taxon>Arthropoda</taxon>
        <taxon>Chelicerata</taxon>
        <taxon>Arachnida</taxon>
        <taxon>Acari</taxon>
        <taxon>Parasitiformes</taxon>
        <taxon>Ixodida</taxon>
        <taxon>Ixodoidea</taxon>
        <taxon>Ixodidae</taxon>
        <taxon>Amblyomminae</taxon>
        <taxon>Amblyomma</taxon>
    </lineage>
</organism>
<evidence type="ECO:0000259" key="2">
    <source>
        <dbReference type="Pfam" id="PF01431"/>
    </source>
</evidence>
<dbReference type="EMBL" id="JARKHS020009981">
    <property type="protein sequence ID" value="KAK8779259.1"/>
    <property type="molecule type" value="Genomic_DNA"/>
</dbReference>
<feature type="compositionally biased region" description="Basic residues" evidence="1">
    <location>
        <begin position="156"/>
        <end position="165"/>
    </location>
</feature>
<evidence type="ECO:0000313" key="3">
    <source>
        <dbReference type="EMBL" id="KAK8779259.1"/>
    </source>
</evidence>
<protein>
    <recommendedName>
        <fullName evidence="2">Peptidase M13 C-terminal domain-containing protein</fullName>
    </recommendedName>
</protein>
<dbReference type="GO" id="GO:0016485">
    <property type="term" value="P:protein processing"/>
    <property type="evidence" value="ECO:0007669"/>
    <property type="project" value="TreeGrafter"/>
</dbReference>
<dbReference type="InterPro" id="IPR024079">
    <property type="entry name" value="MetalloPept_cat_dom_sf"/>
</dbReference>
<feature type="region of interest" description="Disordered" evidence="1">
    <location>
        <begin position="1"/>
        <end position="60"/>
    </location>
</feature>
<evidence type="ECO:0000256" key="1">
    <source>
        <dbReference type="SAM" id="MobiDB-lite"/>
    </source>
</evidence>
<feature type="domain" description="Peptidase M13 C-terminal" evidence="2">
    <location>
        <begin position="735"/>
        <end position="828"/>
    </location>
</feature>
<feature type="compositionally biased region" description="Low complexity" evidence="1">
    <location>
        <begin position="129"/>
        <end position="146"/>
    </location>
</feature>
<dbReference type="InterPro" id="IPR042089">
    <property type="entry name" value="Peptidase_M13_dom_2"/>
</dbReference>
<proteinExistence type="predicted"/>
<dbReference type="Proteomes" id="UP001321473">
    <property type="component" value="Unassembled WGS sequence"/>
</dbReference>
<feature type="compositionally biased region" description="Polar residues" evidence="1">
    <location>
        <begin position="40"/>
        <end position="53"/>
    </location>
</feature>
<dbReference type="InterPro" id="IPR018497">
    <property type="entry name" value="Peptidase_M13_C"/>
</dbReference>